<gene>
    <name evidence="1" type="ORF">GCX84_19140</name>
</gene>
<reference evidence="1" key="1">
    <citation type="submission" date="2019-10" db="EMBL/GenBank/DDBJ databases">
        <authorList>
            <person name="Ashton P.M."/>
            <person name="Dallman T."/>
            <person name="Nair S."/>
            <person name="De Pinna E."/>
            <person name="Peters T."/>
            <person name="Grant K."/>
        </authorList>
    </citation>
    <scope>NUCLEOTIDE SEQUENCE</scope>
    <source>
        <strain evidence="1">821059</strain>
    </source>
</reference>
<dbReference type="EMBL" id="AAMGKT010000018">
    <property type="protein sequence ID" value="EDH1111644.1"/>
    <property type="molecule type" value="Genomic_DNA"/>
</dbReference>
<organism evidence="1">
    <name type="scientific">Salmonella enterica I</name>
    <dbReference type="NCBI Taxonomy" id="59201"/>
    <lineage>
        <taxon>Bacteria</taxon>
        <taxon>Pseudomonadati</taxon>
        <taxon>Pseudomonadota</taxon>
        <taxon>Gammaproteobacteria</taxon>
        <taxon>Enterobacterales</taxon>
        <taxon>Enterobacteriaceae</taxon>
        <taxon>Salmonella</taxon>
    </lineage>
</organism>
<protein>
    <submittedName>
        <fullName evidence="1">Uncharacterized protein</fullName>
    </submittedName>
</protein>
<proteinExistence type="predicted"/>
<sequence length="74" mass="8482">MNSTYIPSCLRNQPKQKARSRKQAIKDAKAEVIDQAIQLLREELRSGKLEGMMMPYQRGYLSAISKLEVLKSEL</sequence>
<accession>A0A632W6I9</accession>
<name>A0A632W6I9_SALET</name>
<dbReference type="AlphaFoldDB" id="A0A632W6I9"/>
<evidence type="ECO:0000313" key="1">
    <source>
        <dbReference type="EMBL" id="EDH1111644.1"/>
    </source>
</evidence>
<comment type="caution">
    <text evidence="1">The sequence shown here is derived from an EMBL/GenBank/DDBJ whole genome shotgun (WGS) entry which is preliminary data.</text>
</comment>